<protein>
    <submittedName>
        <fullName evidence="5">Calcium-binding protein CML23</fullName>
    </submittedName>
</protein>
<proteinExistence type="predicted"/>
<dbReference type="SUPFAM" id="SSF47473">
    <property type="entry name" value="EF-hand"/>
    <property type="match status" value="1"/>
</dbReference>
<dbReference type="InterPro" id="IPR002048">
    <property type="entry name" value="EF_hand_dom"/>
</dbReference>
<reference evidence="5" key="2">
    <citation type="journal article" date="2024" name="Plant">
        <title>Genomic evolution and insights into agronomic trait innovations of Sesamum species.</title>
        <authorList>
            <person name="Miao H."/>
            <person name="Wang L."/>
            <person name="Qu L."/>
            <person name="Liu H."/>
            <person name="Sun Y."/>
            <person name="Le M."/>
            <person name="Wang Q."/>
            <person name="Wei S."/>
            <person name="Zheng Y."/>
            <person name="Lin W."/>
            <person name="Duan Y."/>
            <person name="Cao H."/>
            <person name="Xiong S."/>
            <person name="Wang X."/>
            <person name="Wei L."/>
            <person name="Li C."/>
            <person name="Ma Q."/>
            <person name="Ju M."/>
            <person name="Zhao R."/>
            <person name="Li G."/>
            <person name="Mu C."/>
            <person name="Tian Q."/>
            <person name="Mei H."/>
            <person name="Zhang T."/>
            <person name="Gao T."/>
            <person name="Zhang H."/>
        </authorList>
    </citation>
    <scope>NUCLEOTIDE SEQUENCE</scope>
    <source>
        <strain evidence="5">KEN8</strain>
    </source>
</reference>
<evidence type="ECO:0000259" key="4">
    <source>
        <dbReference type="PROSITE" id="PS50222"/>
    </source>
</evidence>
<organism evidence="5">
    <name type="scientific">Sesamum calycinum</name>
    <dbReference type="NCBI Taxonomy" id="2727403"/>
    <lineage>
        <taxon>Eukaryota</taxon>
        <taxon>Viridiplantae</taxon>
        <taxon>Streptophyta</taxon>
        <taxon>Embryophyta</taxon>
        <taxon>Tracheophyta</taxon>
        <taxon>Spermatophyta</taxon>
        <taxon>Magnoliopsida</taxon>
        <taxon>eudicotyledons</taxon>
        <taxon>Gunneridae</taxon>
        <taxon>Pentapetalae</taxon>
        <taxon>asterids</taxon>
        <taxon>lamiids</taxon>
        <taxon>Lamiales</taxon>
        <taxon>Pedaliaceae</taxon>
        <taxon>Sesamum</taxon>
    </lineage>
</organism>
<dbReference type="SMART" id="SM00054">
    <property type="entry name" value="EFh"/>
    <property type="match status" value="4"/>
</dbReference>
<dbReference type="CDD" id="cd00051">
    <property type="entry name" value="EFh"/>
    <property type="match status" value="2"/>
</dbReference>
<comment type="caution">
    <text evidence="5">The sequence shown here is derived from an EMBL/GenBank/DDBJ whole genome shotgun (WGS) entry which is preliminary data.</text>
</comment>
<feature type="domain" description="EF-hand" evidence="4">
    <location>
        <begin position="2"/>
        <end position="37"/>
    </location>
</feature>
<accession>A0AAW2STF3</accession>
<dbReference type="FunFam" id="1.10.238.10:FF:000003">
    <property type="entry name" value="Calmodulin A"/>
    <property type="match status" value="1"/>
</dbReference>
<keyword evidence="2" id="KW-0677">Repeat</keyword>
<dbReference type="PROSITE" id="PS00018">
    <property type="entry name" value="EF_HAND_1"/>
    <property type="match status" value="3"/>
</dbReference>
<dbReference type="Pfam" id="PF13499">
    <property type="entry name" value="EF-hand_7"/>
    <property type="match status" value="2"/>
</dbReference>
<keyword evidence="1" id="KW-0479">Metal-binding</keyword>
<dbReference type="InterPro" id="IPR018247">
    <property type="entry name" value="EF_Hand_1_Ca_BS"/>
</dbReference>
<feature type="domain" description="EF-hand" evidence="4">
    <location>
        <begin position="109"/>
        <end position="141"/>
    </location>
</feature>
<dbReference type="InterPro" id="IPR039647">
    <property type="entry name" value="EF_hand_pair_protein_CML-like"/>
</dbReference>
<dbReference type="AlphaFoldDB" id="A0AAW2STF3"/>
<dbReference type="PROSITE" id="PS50222">
    <property type="entry name" value="EF_HAND_2"/>
    <property type="match status" value="4"/>
</dbReference>
<dbReference type="Gene3D" id="1.10.238.10">
    <property type="entry name" value="EF-hand"/>
    <property type="match status" value="2"/>
</dbReference>
<evidence type="ECO:0000256" key="2">
    <source>
        <dbReference type="ARBA" id="ARBA00022737"/>
    </source>
</evidence>
<sequence length="141" mass="15745">MEKYEQYQRVFDHFDSNGDGRICPVELRQCVGSIGGEMTAEEAEAAVVLMDSDGDGFLCLEDFVRIVEGAGEGEAGDLKAAFKMYEMEGSGWITAKSLRRMLSRLGERRSVEECRNMIARFDMNGDGVLNFDEFKAMMSPS</sequence>
<gene>
    <name evidence="5" type="ORF">Scaly_0025300</name>
</gene>
<reference evidence="5" key="1">
    <citation type="submission" date="2020-06" db="EMBL/GenBank/DDBJ databases">
        <authorList>
            <person name="Li T."/>
            <person name="Hu X."/>
            <person name="Zhang T."/>
            <person name="Song X."/>
            <person name="Zhang H."/>
            <person name="Dai N."/>
            <person name="Sheng W."/>
            <person name="Hou X."/>
            <person name="Wei L."/>
        </authorList>
    </citation>
    <scope>NUCLEOTIDE SEQUENCE</scope>
    <source>
        <strain evidence="5">KEN8</strain>
        <tissue evidence="5">Leaf</tissue>
    </source>
</reference>
<dbReference type="PANTHER" id="PTHR10891">
    <property type="entry name" value="EF-HAND CALCIUM-BINDING DOMAIN CONTAINING PROTEIN"/>
    <property type="match status" value="1"/>
</dbReference>
<evidence type="ECO:0000256" key="1">
    <source>
        <dbReference type="ARBA" id="ARBA00022723"/>
    </source>
</evidence>
<evidence type="ECO:0000313" key="5">
    <source>
        <dbReference type="EMBL" id="KAL0395769.1"/>
    </source>
</evidence>
<keyword evidence="3" id="KW-0106">Calcium</keyword>
<feature type="domain" description="EF-hand" evidence="4">
    <location>
        <begin position="38"/>
        <end position="73"/>
    </location>
</feature>
<feature type="domain" description="EF-hand" evidence="4">
    <location>
        <begin position="77"/>
        <end position="108"/>
    </location>
</feature>
<dbReference type="EMBL" id="JACGWM010000001">
    <property type="protein sequence ID" value="KAL0395769.1"/>
    <property type="molecule type" value="Genomic_DNA"/>
</dbReference>
<dbReference type="InterPro" id="IPR011992">
    <property type="entry name" value="EF-hand-dom_pair"/>
</dbReference>
<dbReference type="FunFam" id="1.10.238.10:FF:000341">
    <property type="entry name" value="Putative calcium-binding protein CML19"/>
    <property type="match status" value="1"/>
</dbReference>
<name>A0AAW2STF3_9LAMI</name>
<dbReference type="GO" id="GO:0005509">
    <property type="term" value="F:calcium ion binding"/>
    <property type="evidence" value="ECO:0007669"/>
    <property type="project" value="InterPro"/>
</dbReference>
<evidence type="ECO:0000256" key="3">
    <source>
        <dbReference type="ARBA" id="ARBA00022837"/>
    </source>
</evidence>